<evidence type="ECO:0000313" key="2">
    <source>
        <dbReference type="EMBL" id="PAV29707.1"/>
    </source>
</evidence>
<sequence>MKQNNHFPKVALDMYMMQLAWTLGFFGIMLIIHFWRIGRLTFFQGDEVDTFYNSVFTTANIFMLVIGIICIHFLPHYVENGVTRKDYFKGALLASIGLSISLPVLAFIISSIIKAIVNINYREADINSVIQEIDGDIGDIIGDIVQAIILSPHVDLSSNWLLALGVFSLNLFMYYLLGWLISASFYKYDFIIGIVSIVASILILMFGDTMIRIALDLPIFDRFSALASLPTSITLFVILLVILLPVWIIRQLTKRVTIKM</sequence>
<feature type="transmembrane region" description="Helical" evidence="1">
    <location>
        <begin position="227"/>
        <end position="249"/>
    </location>
</feature>
<keyword evidence="1" id="KW-0812">Transmembrane</keyword>
<feature type="transmembrane region" description="Helical" evidence="1">
    <location>
        <begin position="90"/>
        <end position="113"/>
    </location>
</feature>
<keyword evidence="1" id="KW-0472">Membrane</keyword>
<protein>
    <submittedName>
        <fullName evidence="2">Uncharacterized protein</fullName>
    </submittedName>
</protein>
<keyword evidence="3" id="KW-1185">Reference proteome</keyword>
<reference evidence="2 3" key="1">
    <citation type="submission" date="2017-08" db="EMBL/GenBank/DDBJ databases">
        <title>Virgibacillus indicus sp. nov. and Virgibacillus profoundi sp. nov, two moderately halophilic bacteria isolated from marine sediment by using the Microfluidic Streak Plate.</title>
        <authorList>
            <person name="Xu B."/>
            <person name="Hu B."/>
            <person name="Wang J."/>
            <person name="Zhu Y."/>
            <person name="Huang L."/>
            <person name="Du W."/>
            <person name="Huang Y."/>
        </authorList>
    </citation>
    <scope>NUCLEOTIDE SEQUENCE [LARGE SCALE GENOMIC DNA]</scope>
    <source>
        <strain evidence="2 3">IO3-P3-H5</strain>
    </source>
</reference>
<evidence type="ECO:0000256" key="1">
    <source>
        <dbReference type="SAM" id="Phobius"/>
    </source>
</evidence>
<dbReference type="OrthoDB" id="2388713at2"/>
<feature type="transmembrane region" description="Helical" evidence="1">
    <location>
        <begin position="160"/>
        <end position="181"/>
    </location>
</feature>
<evidence type="ECO:0000313" key="3">
    <source>
        <dbReference type="Proteomes" id="UP000218887"/>
    </source>
</evidence>
<gene>
    <name evidence="2" type="ORF">CIL05_10065</name>
</gene>
<dbReference type="EMBL" id="NPOA01000006">
    <property type="protein sequence ID" value="PAV29707.1"/>
    <property type="molecule type" value="Genomic_DNA"/>
</dbReference>
<organism evidence="2 3">
    <name type="scientific">Virgibacillus profundi</name>
    <dbReference type="NCBI Taxonomy" id="2024555"/>
    <lineage>
        <taxon>Bacteria</taxon>
        <taxon>Bacillati</taxon>
        <taxon>Bacillota</taxon>
        <taxon>Bacilli</taxon>
        <taxon>Bacillales</taxon>
        <taxon>Bacillaceae</taxon>
        <taxon>Virgibacillus</taxon>
    </lineage>
</organism>
<comment type="caution">
    <text evidence="2">The sequence shown here is derived from an EMBL/GenBank/DDBJ whole genome shotgun (WGS) entry which is preliminary data.</text>
</comment>
<feature type="transmembrane region" description="Helical" evidence="1">
    <location>
        <begin position="55"/>
        <end position="78"/>
    </location>
</feature>
<dbReference type="Proteomes" id="UP000218887">
    <property type="component" value="Unassembled WGS sequence"/>
</dbReference>
<proteinExistence type="predicted"/>
<feature type="transmembrane region" description="Helical" evidence="1">
    <location>
        <begin position="188"/>
        <end position="207"/>
    </location>
</feature>
<keyword evidence="1" id="KW-1133">Transmembrane helix</keyword>
<name>A0A2A2IDK0_9BACI</name>
<dbReference type="AlphaFoldDB" id="A0A2A2IDK0"/>
<dbReference type="RefSeq" id="WP_095655408.1">
    <property type="nucleotide sequence ID" value="NZ_NPOA01000006.1"/>
</dbReference>
<feature type="transmembrane region" description="Helical" evidence="1">
    <location>
        <begin position="12"/>
        <end position="35"/>
    </location>
</feature>
<accession>A0A2A2IDK0</accession>